<evidence type="ECO:0000256" key="5">
    <source>
        <dbReference type="ARBA" id="ARBA00022703"/>
    </source>
</evidence>
<dbReference type="GO" id="GO:0006915">
    <property type="term" value="P:apoptotic process"/>
    <property type="evidence" value="ECO:0007669"/>
    <property type="project" value="UniProtKB-UniRule"/>
</dbReference>
<dbReference type="GO" id="GO:0031593">
    <property type="term" value="F:polyubiquitin modification-dependent protein binding"/>
    <property type="evidence" value="ECO:0007669"/>
    <property type="project" value="UniProtKB-UniRule"/>
</dbReference>
<accession>A0AAN8S9G3</accession>
<dbReference type="GO" id="GO:0005737">
    <property type="term" value="C:cytoplasm"/>
    <property type="evidence" value="ECO:0007669"/>
    <property type="project" value="UniProtKB-SubCell"/>
</dbReference>
<dbReference type="GO" id="GO:0070552">
    <property type="term" value="C:BRISC complex"/>
    <property type="evidence" value="ECO:0007669"/>
    <property type="project" value="UniProtKB-UniRule"/>
</dbReference>
<name>A0AAN8S9G3_POLSC</name>
<keyword evidence="6" id="KW-0677">Repeat</keyword>
<evidence type="ECO:0000256" key="15">
    <source>
        <dbReference type="RuleBase" id="RU368019"/>
    </source>
</evidence>
<evidence type="ECO:0000256" key="1">
    <source>
        <dbReference type="ARBA" id="ARBA00004123"/>
    </source>
</evidence>
<evidence type="ECO:0000256" key="14">
    <source>
        <dbReference type="ARBA" id="ARBA00025766"/>
    </source>
</evidence>
<comment type="subunit">
    <text evidence="15">Component of the ARISC complex. Component of the BRCA1-A complex. Component of the BRISC complex. Binds polyubiquitin.</text>
</comment>
<comment type="similarity">
    <text evidence="14 15">Belongs to the BABAM2 family.</text>
</comment>
<evidence type="ECO:0000256" key="6">
    <source>
        <dbReference type="ARBA" id="ARBA00022737"/>
    </source>
</evidence>
<dbReference type="PANTHER" id="PTHR15189">
    <property type="entry name" value="BRISC AND BRCA1-A COMPLEX MEMBER 2"/>
    <property type="match status" value="1"/>
</dbReference>
<dbReference type="GO" id="GO:0070531">
    <property type="term" value="C:BRCA1-A complex"/>
    <property type="evidence" value="ECO:0007669"/>
    <property type="project" value="UniProtKB-UniRule"/>
</dbReference>
<dbReference type="GO" id="GO:0045739">
    <property type="term" value="P:positive regulation of DNA repair"/>
    <property type="evidence" value="ECO:0007669"/>
    <property type="project" value="UniProtKB-UniRule"/>
</dbReference>
<dbReference type="GO" id="GO:0006302">
    <property type="term" value="P:double-strand break repair"/>
    <property type="evidence" value="ECO:0007669"/>
    <property type="project" value="UniProtKB-UniRule"/>
</dbReference>
<evidence type="ECO:0000313" key="16">
    <source>
        <dbReference type="EMBL" id="KAK6629946.1"/>
    </source>
</evidence>
<evidence type="ECO:0000256" key="12">
    <source>
        <dbReference type="ARBA" id="ARBA00023242"/>
    </source>
</evidence>
<sequence length="372" mass="43344">MTEEELELLNLLHPTLRPYVRVLLTHEFGLLKDSPKIHSIQCGSIIKKNELQYGDRFHLRLLYCRKPLNWQVLMNGNDITVAPDFIMEENFLASETEDSVKLKVPSLINWDPTDIRCLLNVVLELLQVYKSYQINLLRLNPRLQRYLFEFDSLLSMTELKEQEIEVCVQNASRGIIIMFLIQLNVDFTRLPTALPSCKNLIVLVIEFKDNVKTTIQLIPRIELEGSLGGPLDIPDLPPDTSLIDYVPEIENQLQERVERVINFTYQRKILYSYLVQFLEPALINGDSINFKNVSFLLEQNNFYCVLNIHIPQTYPESPPTFQLLPFQKATNPRASEYNNYPYNEDMTHEELAKSIFEFVRETAIAEFQKNTV</sequence>
<comment type="function">
    <text evidence="15">May play a role in homeostasis or cellular differentiation in cells of neural, epithelial and germline origins. May also act as a death receptor-associated anti-apoptotic protein, which inhibits the mitochondrial apoptotic pathway.</text>
</comment>
<keyword evidence="9 15" id="KW-0833">Ubl conjugation pathway</keyword>
<keyword evidence="4 15" id="KW-0132">Cell division</keyword>
<dbReference type="Proteomes" id="UP001372834">
    <property type="component" value="Unassembled WGS sequence"/>
</dbReference>
<dbReference type="GO" id="GO:0007095">
    <property type="term" value="P:mitotic G2 DNA damage checkpoint signaling"/>
    <property type="evidence" value="ECO:0007669"/>
    <property type="project" value="UniProtKB-UniRule"/>
</dbReference>
<evidence type="ECO:0000256" key="8">
    <source>
        <dbReference type="ARBA" id="ARBA00022776"/>
    </source>
</evidence>
<reference evidence="16 17" key="1">
    <citation type="submission" date="2023-10" db="EMBL/GenBank/DDBJ databases">
        <title>Genomes of two closely related lineages of the louse Polyplax serrata with different host specificities.</title>
        <authorList>
            <person name="Martinu J."/>
            <person name="Tarabai H."/>
            <person name="Stefka J."/>
            <person name="Hypsa V."/>
        </authorList>
    </citation>
    <scope>NUCLEOTIDE SEQUENCE [LARGE SCALE GENOMIC DNA]</scope>
    <source>
        <strain evidence="16">HR10_N</strain>
    </source>
</reference>
<evidence type="ECO:0000256" key="7">
    <source>
        <dbReference type="ARBA" id="ARBA00022763"/>
    </source>
</evidence>
<keyword evidence="3 15" id="KW-0963">Cytoplasm</keyword>
<evidence type="ECO:0000256" key="2">
    <source>
        <dbReference type="ARBA" id="ARBA00019438"/>
    </source>
</evidence>
<dbReference type="EMBL" id="JAWJWE010000036">
    <property type="protein sequence ID" value="KAK6629946.1"/>
    <property type="molecule type" value="Genomic_DNA"/>
</dbReference>
<organism evidence="16 17">
    <name type="scientific">Polyplax serrata</name>
    <name type="common">Common mouse louse</name>
    <dbReference type="NCBI Taxonomy" id="468196"/>
    <lineage>
        <taxon>Eukaryota</taxon>
        <taxon>Metazoa</taxon>
        <taxon>Ecdysozoa</taxon>
        <taxon>Arthropoda</taxon>
        <taxon>Hexapoda</taxon>
        <taxon>Insecta</taxon>
        <taxon>Pterygota</taxon>
        <taxon>Neoptera</taxon>
        <taxon>Paraneoptera</taxon>
        <taxon>Psocodea</taxon>
        <taxon>Troctomorpha</taxon>
        <taxon>Phthiraptera</taxon>
        <taxon>Anoplura</taxon>
        <taxon>Polyplacidae</taxon>
        <taxon>Polyplax</taxon>
    </lineage>
</organism>
<proteinExistence type="inferred from homology"/>
<gene>
    <name evidence="16" type="ORF">RUM43_003767</name>
</gene>
<keyword evidence="10 15" id="KW-0156">Chromatin regulator</keyword>
<keyword evidence="12 15" id="KW-0539">Nucleus</keyword>
<protein>
    <recommendedName>
        <fullName evidence="2 15">BRISC and BRCA1-A complex member 2</fullName>
    </recommendedName>
</protein>
<keyword evidence="7 15" id="KW-0227">DNA damage</keyword>
<keyword evidence="13 15" id="KW-0131">Cell cycle</keyword>
<comment type="subcellular location">
    <subcellularLocation>
        <location evidence="15">Cytoplasm</location>
    </subcellularLocation>
    <subcellularLocation>
        <location evidence="1 15">Nucleus</location>
    </subcellularLocation>
    <text evidence="15">Localizes at sites of DNA damage at double-strand breaks (DSBs).</text>
</comment>
<dbReference type="InterPro" id="IPR010358">
    <property type="entry name" value="BRE"/>
</dbReference>
<keyword evidence="11 15" id="KW-0234">DNA repair</keyword>
<comment type="domain">
    <text evidence="15">Contains 2 ubiquitin-conjugating enzyme family-like (UEV-like) regions. These regions lack the critical Cys residues required for ubiquitination but retain the ability to bind ubiquitin.</text>
</comment>
<comment type="caution">
    <text evidence="16">The sequence shown here is derived from an EMBL/GenBank/DDBJ whole genome shotgun (WGS) entry which is preliminary data.</text>
</comment>
<dbReference type="GO" id="GO:0051301">
    <property type="term" value="P:cell division"/>
    <property type="evidence" value="ECO:0007669"/>
    <property type="project" value="UniProtKB-UniRule"/>
</dbReference>
<evidence type="ECO:0000313" key="17">
    <source>
        <dbReference type="Proteomes" id="UP001372834"/>
    </source>
</evidence>
<dbReference type="GO" id="GO:0006325">
    <property type="term" value="P:chromatin organization"/>
    <property type="evidence" value="ECO:0007669"/>
    <property type="project" value="UniProtKB-UniRule"/>
</dbReference>
<evidence type="ECO:0000256" key="4">
    <source>
        <dbReference type="ARBA" id="ARBA00022618"/>
    </source>
</evidence>
<evidence type="ECO:0000256" key="11">
    <source>
        <dbReference type="ARBA" id="ARBA00023204"/>
    </source>
</evidence>
<evidence type="ECO:0000256" key="13">
    <source>
        <dbReference type="ARBA" id="ARBA00023306"/>
    </source>
</evidence>
<dbReference type="Pfam" id="PF06113">
    <property type="entry name" value="BRE"/>
    <property type="match status" value="1"/>
</dbReference>
<evidence type="ECO:0000256" key="9">
    <source>
        <dbReference type="ARBA" id="ARBA00022786"/>
    </source>
</evidence>
<evidence type="ECO:0000256" key="3">
    <source>
        <dbReference type="ARBA" id="ARBA00022490"/>
    </source>
</evidence>
<dbReference type="PANTHER" id="PTHR15189:SF7">
    <property type="entry name" value="BRISC AND BRCA1-A COMPLEX MEMBER 2"/>
    <property type="match status" value="1"/>
</dbReference>
<keyword evidence="5 15" id="KW-0053">Apoptosis</keyword>
<dbReference type="GO" id="GO:0010212">
    <property type="term" value="P:response to ionizing radiation"/>
    <property type="evidence" value="ECO:0007669"/>
    <property type="project" value="UniProtKB-UniRule"/>
</dbReference>
<keyword evidence="8 15" id="KW-0498">Mitosis</keyword>
<evidence type="ECO:0000256" key="10">
    <source>
        <dbReference type="ARBA" id="ARBA00022853"/>
    </source>
</evidence>
<dbReference type="AlphaFoldDB" id="A0AAN8S9G3"/>